<protein>
    <submittedName>
        <fullName evidence="4">Membrane protein</fullName>
    </submittedName>
</protein>
<evidence type="ECO:0000313" key="4">
    <source>
        <dbReference type="EMBL" id="NOV96707.1"/>
    </source>
</evidence>
<dbReference type="InterPro" id="IPR005182">
    <property type="entry name" value="YdbS-like_PH"/>
</dbReference>
<evidence type="ECO:0000256" key="1">
    <source>
        <dbReference type="SAM" id="MobiDB-lite"/>
    </source>
</evidence>
<dbReference type="Proteomes" id="UP000757540">
    <property type="component" value="Unassembled WGS sequence"/>
</dbReference>
<keyword evidence="5" id="KW-1185">Reference proteome</keyword>
<feature type="region of interest" description="Disordered" evidence="1">
    <location>
        <begin position="1"/>
        <end position="21"/>
    </location>
</feature>
<evidence type="ECO:0000313" key="5">
    <source>
        <dbReference type="Proteomes" id="UP000757540"/>
    </source>
</evidence>
<comment type="caution">
    <text evidence="4">The sequence shown here is derived from an EMBL/GenBank/DDBJ whole genome shotgun (WGS) entry which is preliminary data.</text>
</comment>
<evidence type="ECO:0000259" key="3">
    <source>
        <dbReference type="Pfam" id="PF03703"/>
    </source>
</evidence>
<dbReference type="Pfam" id="PF03703">
    <property type="entry name" value="bPH_2"/>
    <property type="match status" value="2"/>
</dbReference>
<accession>A0ABX2A4K1</accession>
<proteinExistence type="predicted"/>
<organism evidence="4 5">
    <name type="scientific">Isoptericola halotolerans</name>
    <dbReference type="NCBI Taxonomy" id="300560"/>
    <lineage>
        <taxon>Bacteria</taxon>
        <taxon>Bacillati</taxon>
        <taxon>Actinomycetota</taxon>
        <taxon>Actinomycetes</taxon>
        <taxon>Micrococcales</taxon>
        <taxon>Promicromonosporaceae</taxon>
        <taxon>Isoptericola</taxon>
    </lineage>
</organism>
<reference evidence="4 5" key="1">
    <citation type="submission" date="2020-05" db="EMBL/GenBank/DDBJ databases">
        <title>Genomic Encyclopedia of Type Strains, Phase III (KMG-III): the genomes of soil and plant-associated and newly described type strains.</title>
        <authorList>
            <person name="Whitman W."/>
        </authorList>
    </citation>
    <scope>NUCLEOTIDE SEQUENCE [LARGE SCALE GENOMIC DNA]</scope>
    <source>
        <strain evidence="4 5">KCTC 19046</strain>
    </source>
</reference>
<feature type="region of interest" description="Disordered" evidence="1">
    <location>
        <begin position="182"/>
        <end position="209"/>
    </location>
</feature>
<feature type="domain" description="YdbS-like PH" evidence="3">
    <location>
        <begin position="95"/>
        <end position="177"/>
    </location>
</feature>
<feature type="transmembrane region" description="Helical" evidence="2">
    <location>
        <begin position="224"/>
        <end position="248"/>
    </location>
</feature>
<sequence>MTPQQGAEVEPGADAQAADGNVLEREVPVTPDTAPWLRLDARVIWVDVAQSLLSLTPAAVATWVVGVDPTWGAMWPFVLVAVLGVIGAARDALRWAFTRYRVTDEHVERRTGIVVRRYRSVRRDRIRSIDVTARLRHRLAGLRVVLIGAGQQFSAGESALSLDALHRDDAAALRRTLLSGEAAPPGARTAPPTRTAGSEGPTGFAGPADRSTEQVIARFRPSWVVYNVVGVWSVVAAAGLLWGAYWLVAMFGLDPGTWIQRNLSPGEVGWPVTIGMTLGAVLAVGTVARAAGYFSTHWRFELARVPGDDSTQLRTRQGLLTTREVNRDERRIRGAHVSEPVLWRWLGVADTEVITTGLSIWSGSTSILPRGPLPVARRVVGEVLEMSPGPFSRRLAPHPPAALRRRLWWATVVGAAVTGTSGWLASNGAVPVTALWWGAASWVVALASAVVAYRALGHTIVGDHLVVRSGLMSRATTVLRRDAVSTIALRESILQRRLGLRTVSAMTAAGWGVYEAPDVAVEESLAFALEAAPGLLEPFLEPHDPPQDASADRPTPQ</sequence>
<dbReference type="PANTHER" id="PTHR34473">
    <property type="entry name" value="UPF0699 TRANSMEMBRANE PROTEIN YDBS"/>
    <property type="match status" value="1"/>
</dbReference>
<feature type="transmembrane region" description="Helical" evidence="2">
    <location>
        <begin position="71"/>
        <end position="89"/>
    </location>
</feature>
<feature type="transmembrane region" description="Helical" evidence="2">
    <location>
        <begin position="407"/>
        <end position="424"/>
    </location>
</feature>
<feature type="compositionally biased region" description="Low complexity" evidence="1">
    <location>
        <begin position="182"/>
        <end position="197"/>
    </location>
</feature>
<feature type="transmembrane region" description="Helical" evidence="2">
    <location>
        <begin position="43"/>
        <end position="65"/>
    </location>
</feature>
<keyword evidence="2" id="KW-0812">Transmembrane</keyword>
<dbReference type="EMBL" id="JABEZU010000001">
    <property type="protein sequence ID" value="NOV96707.1"/>
    <property type="molecule type" value="Genomic_DNA"/>
</dbReference>
<feature type="transmembrane region" description="Helical" evidence="2">
    <location>
        <begin position="436"/>
        <end position="456"/>
    </location>
</feature>
<dbReference type="RefSeq" id="WP_343036289.1">
    <property type="nucleotide sequence ID" value="NZ_BAAAML010000002.1"/>
</dbReference>
<gene>
    <name evidence="4" type="ORF">HDG69_001260</name>
</gene>
<name>A0ABX2A4K1_9MICO</name>
<keyword evidence="2" id="KW-1133">Transmembrane helix</keyword>
<feature type="transmembrane region" description="Helical" evidence="2">
    <location>
        <begin position="268"/>
        <end position="294"/>
    </location>
</feature>
<feature type="region of interest" description="Disordered" evidence="1">
    <location>
        <begin position="537"/>
        <end position="557"/>
    </location>
</feature>
<feature type="domain" description="YdbS-like PH" evidence="3">
    <location>
        <begin position="453"/>
        <end position="523"/>
    </location>
</feature>
<dbReference type="PIRSF" id="PIRSF026631">
    <property type="entry name" value="UCP026631"/>
    <property type="match status" value="1"/>
</dbReference>
<keyword evidence="2" id="KW-0472">Membrane</keyword>
<dbReference type="PANTHER" id="PTHR34473:SF2">
    <property type="entry name" value="UPF0699 TRANSMEMBRANE PROTEIN YDBT"/>
    <property type="match status" value="1"/>
</dbReference>
<dbReference type="InterPro" id="IPR014529">
    <property type="entry name" value="UCP026631"/>
</dbReference>
<evidence type="ECO:0000256" key="2">
    <source>
        <dbReference type="SAM" id="Phobius"/>
    </source>
</evidence>